<name>A0A835RMT2_VANPL</name>
<organism evidence="2 3">
    <name type="scientific">Vanilla planifolia</name>
    <name type="common">Vanilla</name>
    <dbReference type="NCBI Taxonomy" id="51239"/>
    <lineage>
        <taxon>Eukaryota</taxon>
        <taxon>Viridiplantae</taxon>
        <taxon>Streptophyta</taxon>
        <taxon>Embryophyta</taxon>
        <taxon>Tracheophyta</taxon>
        <taxon>Spermatophyta</taxon>
        <taxon>Magnoliopsida</taxon>
        <taxon>Liliopsida</taxon>
        <taxon>Asparagales</taxon>
        <taxon>Orchidaceae</taxon>
        <taxon>Vanilloideae</taxon>
        <taxon>Vanilleae</taxon>
        <taxon>Vanilla</taxon>
    </lineage>
</organism>
<dbReference type="Pfam" id="PF14817">
    <property type="entry name" value="HAUS5"/>
    <property type="match status" value="1"/>
</dbReference>
<dbReference type="GO" id="GO:0070652">
    <property type="term" value="C:HAUS complex"/>
    <property type="evidence" value="ECO:0007669"/>
    <property type="project" value="InterPro"/>
</dbReference>
<comment type="caution">
    <text evidence="2">The sequence shown here is derived from an EMBL/GenBank/DDBJ whole genome shotgun (WGS) entry which is preliminary data.</text>
</comment>
<dbReference type="InterPro" id="IPR029131">
    <property type="entry name" value="HAUS5"/>
</dbReference>
<dbReference type="InterPro" id="IPR044706">
    <property type="entry name" value="AUG5_plant"/>
</dbReference>
<protein>
    <submittedName>
        <fullName evidence="2">Uncharacterized protein</fullName>
    </submittedName>
</protein>
<sequence length="447" mass="51571">ERCEEAEARAKQLEKKEAALQCREWQGLSEVIRFFHSGKLTGWVKSARDKAASIVEHLLEAESKIKTLRKVAQKMILDGRDDILMSVGEAPKPLHLLENMFPLQPCPSVAPLDRFLSLTMHTRNQSKPPLTLGYNVSQSLSNFLQERMNDMRNYIKRLKSCVSWYIGMEDCYLARQNKLNSLLELEKRKLLKLEKEAEARVASENLHYGLMEDLEKAIQEINHLNSQVKRHKYENDIVTNTKPREARSPLLYQVYGSPRSGTDLSLQGTYNQLLERQLDVWANQRDVAGLKASIKTLTSKVQRLNKLCFEWKEADDSLWKKWKKIEEFDSRRSKLESIYTAFLRVNIVVLTINGHFKDKSTTDMKGLSKEDDTRLVEKGWHRRLGMVPRPATVDCRGLFLRPDHREVAEVDQCDVLPRHIWAELHGRGCGGTSSAESWRWPTSNTIG</sequence>
<evidence type="ECO:0000256" key="1">
    <source>
        <dbReference type="SAM" id="Coils"/>
    </source>
</evidence>
<proteinExistence type="predicted"/>
<dbReference type="EMBL" id="JADCNM010000002">
    <property type="protein sequence ID" value="KAG0495200.1"/>
    <property type="molecule type" value="Genomic_DNA"/>
</dbReference>
<dbReference type="Proteomes" id="UP000639772">
    <property type="component" value="Unassembled WGS sequence"/>
</dbReference>
<evidence type="ECO:0000313" key="2">
    <source>
        <dbReference type="EMBL" id="KAG0495200.1"/>
    </source>
</evidence>
<dbReference type="AlphaFoldDB" id="A0A835RMT2"/>
<dbReference type="GO" id="GO:0051225">
    <property type="term" value="P:spindle assembly"/>
    <property type="evidence" value="ECO:0007669"/>
    <property type="project" value="InterPro"/>
</dbReference>
<feature type="coiled-coil region" evidence="1">
    <location>
        <begin position="176"/>
        <end position="234"/>
    </location>
</feature>
<keyword evidence="1" id="KW-0175">Coiled coil</keyword>
<dbReference type="PANTHER" id="PTHR34968">
    <property type="entry name" value="AUGMIN SUBUNIT 5"/>
    <property type="match status" value="1"/>
</dbReference>
<dbReference type="PANTHER" id="PTHR34968:SF1">
    <property type="entry name" value="AUGMIN SUBUNIT 5"/>
    <property type="match status" value="1"/>
</dbReference>
<feature type="non-terminal residue" evidence="2">
    <location>
        <position position="447"/>
    </location>
</feature>
<gene>
    <name evidence="2" type="ORF">HPP92_006194</name>
</gene>
<evidence type="ECO:0000313" key="3">
    <source>
        <dbReference type="Proteomes" id="UP000639772"/>
    </source>
</evidence>
<dbReference type="OrthoDB" id="2019614at2759"/>
<accession>A0A835RMT2</accession>
<reference evidence="2 3" key="1">
    <citation type="journal article" date="2020" name="Nat. Food">
        <title>A phased Vanilla planifolia genome enables genetic improvement of flavour and production.</title>
        <authorList>
            <person name="Hasing T."/>
            <person name="Tang H."/>
            <person name="Brym M."/>
            <person name="Khazi F."/>
            <person name="Huang T."/>
            <person name="Chambers A.H."/>
        </authorList>
    </citation>
    <scope>NUCLEOTIDE SEQUENCE [LARGE SCALE GENOMIC DNA]</scope>
    <source>
        <tissue evidence="2">Leaf</tissue>
    </source>
</reference>
<dbReference type="GO" id="GO:0005876">
    <property type="term" value="C:spindle microtubule"/>
    <property type="evidence" value="ECO:0007669"/>
    <property type="project" value="InterPro"/>
</dbReference>